<keyword evidence="4 7" id="KW-0812">Transmembrane</keyword>
<feature type="transmembrane region" description="Helical" evidence="7">
    <location>
        <begin position="142"/>
        <end position="166"/>
    </location>
</feature>
<feature type="transmembrane region" description="Helical" evidence="7">
    <location>
        <begin position="240"/>
        <end position="260"/>
    </location>
</feature>
<dbReference type="InterPro" id="IPR052923">
    <property type="entry name" value="UPF0718"/>
</dbReference>
<dbReference type="PANTHER" id="PTHR34184:SF4">
    <property type="entry name" value="UPF0718 PROTEIN YCGR"/>
    <property type="match status" value="1"/>
</dbReference>
<dbReference type="Proteomes" id="UP001172743">
    <property type="component" value="Unassembled WGS sequence"/>
</dbReference>
<evidence type="ECO:0000256" key="1">
    <source>
        <dbReference type="ARBA" id="ARBA00004651"/>
    </source>
</evidence>
<dbReference type="PANTHER" id="PTHR34184">
    <property type="entry name" value="UPF0718 PROTEIN YCGR"/>
    <property type="match status" value="1"/>
</dbReference>
<feature type="transmembrane region" description="Helical" evidence="7">
    <location>
        <begin position="107"/>
        <end position="130"/>
    </location>
</feature>
<comment type="caution">
    <text evidence="8">The sequence shown here is derived from an EMBL/GenBank/DDBJ whole genome shotgun (WGS) entry which is preliminary data.</text>
</comment>
<name>A0ABT8GU35_9BACL</name>
<dbReference type="Pfam" id="PF03773">
    <property type="entry name" value="ArsP_1"/>
    <property type="match status" value="1"/>
</dbReference>
<protein>
    <submittedName>
        <fullName evidence="8">Permease</fullName>
    </submittedName>
</protein>
<feature type="transmembrane region" description="Helical" evidence="7">
    <location>
        <begin position="298"/>
        <end position="316"/>
    </location>
</feature>
<keyword evidence="5 7" id="KW-1133">Transmembrane helix</keyword>
<keyword evidence="3" id="KW-1003">Cell membrane</keyword>
<comment type="subcellular location">
    <subcellularLocation>
        <location evidence="1">Cell membrane</location>
        <topology evidence="1">Multi-pass membrane protein</topology>
    </subcellularLocation>
</comment>
<evidence type="ECO:0000256" key="5">
    <source>
        <dbReference type="ARBA" id="ARBA00022989"/>
    </source>
</evidence>
<evidence type="ECO:0000313" key="8">
    <source>
        <dbReference type="EMBL" id="MDN4494918.1"/>
    </source>
</evidence>
<feature type="transmembrane region" description="Helical" evidence="7">
    <location>
        <begin position="173"/>
        <end position="195"/>
    </location>
</feature>
<feature type="transmembrane region" description="Helical" evidence="7">
    <location>
        <begin position="30"/>
        <end position="51"/>
    </location>
</feature>
<keyword evidence="9" id="KW-1185">Reference proteome</keyword>
<dbReference type="EMBL" id="JAUHTQ010000014">
    <property type="protein sequence ID" value="MDN4494918.1"/>
    <property type="molecule type" value="Genomic_DNA"/>
</dbReference>
<feature type="transmembrane region" description="Helical" evidence="7">
    <location>
        <begin position="272"/>
        <end position="292"/>
    </location>
</feature>
<gene>
    <name evidence="8" type="ORF">QYB95_15290</name>
</gene>
<evidence type="ECO:0000313" key="9">
    <source>
        <dbReference type="Proteomes" id="UP001172743"/>
    </source>
</evidence>
<evidence type="ECO:0000256" key="4">
    <source>
        <dbReference type="ARBA" id="ARBA00022692"/>
    </source>
</evidence>
<evidence type="ECO:0000256" key="6">
    <source>
        <dbReference type="ARBA" id="ARBA00023136"/>
    </source>
</evidence>
<comment type="similarity">
    <text evidence="2">Belongs to the UPF0718 family.</text>
</comment>
<evidence type="ECO:0000256" key="3">
    <source>
        <dbReference type="ARBA" id="ARBA00022475"/>
    </source>
</evidence>
<reference evidence="8" key="1">
    <citation type="submission" date="2023-07" db="EMBL/GenBank/DDBJ databases">
        <title>Ureibacillus sp. isolated from freshwater well.</title>
        <authorList>
            <person name="Kirdat K."/>
            <person name="Bhatt A."/>
            <person name="Teware R."/>
            <person name="Bhavsar Y."/>
            <person name="Yadav A."/>
        </authorList>
    </citation>
    <scope>NUCLEOTIDE SEQUENCE</scope>
    <source>
        <strain evidence="8">BA0131</strain>
    </source>
</reference>
<feature type="transmembrane region" description="Helical" evidence="7">
    <location>
        <begin position="71"/>
        <end position="95"/>
    </location>
</feature>
<feature type="transmembrane region" description="Helical" evidence="7">
    <location>
        <begin position="328"/>
        <end position="350"/>
    </location>
</feature>
<accession>A0ABT8GU35</accession>
<dbReference type="InterPro" id="IPR005524">
    <property type="entry name" value="DUF318"/>
</dbReference>
<evidence type="ECO:0000256" key="2">
    <source>
        <dbReference type="ARBA" id="ARBA00006386"/>
    </source>
</evidence>
<evidence type="ECO:0000256" key="7">
    <source>
        <dbReference type="SAM" id="Phobius"/>
    </source>
</evidence>
<organism evidence="8 9">
    <name type="scientific">Ureibacillus aquaedulcis</name>
    <dbReference type="NCBI Taxonomy" id="3058421"/>
    <lineage>
        <taxon>Bacteria</taxon>
        <taxon>Bacillati</taxon>
        <taxon>Bacillota</taxon>
        <taxon>Bacilli</taxon>
        <taxon>Bacillales</taxon>
        <taxon>Caryophanaceae</taxon>
        <taxon>Ureibacillus</taxon>
    </lineage>
</organism>
<keyword evidence="6 7" id="KW-0472">Membrane</keyword>
<sequence length="352" mass="38662">MPIFYLGQAIKNQATKERGDSMQSRQKQSYNISTVFVLGILLIILVPLFLGSKTLTIPNSFPQLNTIFLSILIEAIPFVLIGVLIAGFIQIFITEDHIRKWIPKNKFLAVVMSCVVGAAFPACECGIVPIVRRLIGKGVPLYAGVGFLLTGPLINPIVILSTYMAFGNDMEMALLRMGVGFVAALAIALTVSILFKSNQLKKSTGNFESATTGNKKQPFAARLHEMLKHSIDEFFDMSKYLIAGAFVAAFLQTYVSTQSLLQLGSSQMQSTFVMMALAFILSLCSEADAFIGASFRNVFPTSSILAFLIYGPMIDLKNTIMLLSVFKAKFVFVLFILITSIVFLFVNLTILL</sequence>
<proteinExistence type="inferred from homology"/>